<dbReference type="GeneID" id="28996868"/>
<reference evidence="2" key="1">
    <citation type="submission" date="2015-06" db="EMBL/GenBank/DDBJ databases">
        <title>Expansion of signal transduction pathways in fungi by whole-genome duplication.</title>
        <authorList>
            <consortium name="DOE Joint Genome Institute"/>
            <person name="Corrochano L.M."/>
            <person name="Kuo A."/>
            <person name="Marcet-Houben M."/>
            <person name="Polaino S."/>
            <person name="Salamov A."/>
            <person name="Villalobos J.M."/>
            <person name="Alvarez M.I."/>
            <person name="Avalos J."/>
            <person name="Benito E.P."/>
            <person name="Benoit I."/>
            <person name="Burger G."/>
            <person name="Camino L.P."/>
            <person name="Canovas D."/>
            <person name="Cerda-Olmedo E."/>
            <person name="Cheng J.-F."/>
            <person name="Dominguez A."/>
            <person name="Elias M."/>
            <person name="Eslava A.P."/>
            <person name="Glaser F."/>
            <person name="Grimwood J."/>
            <person name="Gutierrez G."/>
            <person name="Heitman J."/>
            <person name="Henrissat B."/>
            <person name="Iturriaga E.A."/>
            <person name="Lang B.F."/>
            <person name="Lavin J.L."/>
            <person name="Lee S."/>
            <person name="Li W."/>
            <person name="Lindquist E."/>
            <person name="Lopez-Garcia S."/>
            <person name="Luque E.M."/>
            <person name="Marcos A.T."/>
            <person name="Martin J."/>
            <person name="McCluskey K."/>
            <person name="Medina H.R."/>
            <person name="Miralles-Duran A."/>
            <person name="Miyazaki A."/>
            <person name="Munoz-Torres E."/>
            <person name="Oguiza J.A."/>
            <person name="Ohm R."/>
            <person name="Olmedo M."/>
            <person name="Orejas M."/>
            <person name="Ortiz-Castellanos L."/>
            <person name="Pisabarro A.G."/>
            <person name="Rodriguez-Romero J."/>
            <person name="Ruiz-Herrera J."/>
            <person name="Ruiz-Vazquez R."/>
            <person name="Sanz C."/>
            <person name="Schackwitz W."/>
            <person name="Schmutz J."/>
            <person name="Shahriari M."/>
            <person name="Shelest E."/>
            <person name="Silva-Franco F."/>
            <person name="Soanes D."/>
            <person name="Syed K."/>
            <person name="Tagua V.G."/>
            <person name="Talbot N.J."/>
            <person name="Thon M."/>
            <person name="De vries R.P."/>
            <person name="Wiebenga A."/>
            <person name="Yadav J.S."/>
            <person name="Braun E.L."/>
            <person name="Baker S."/>
            <person name="Garre V."/>
            <person name="Horwitz B."/>
            <person name="Torres-Martinez S."/>
            <person name="Idnurm A."/>
            <person name="Herrera-Estrella A."/>
            <person name="Gabaldon T."/>
            <person name="Grigoriev I.V."/>
        </authorList>
    </citation>
    <scope>NUCLEOTIDE SEQUENCE [LARGE SCALE GENOMIC DNA]</scope>
    <source>
        <strain evidence="2">NRRL 1555(-)</strain>
    </source>
</reference>
<name>A0A162NEE1_PHYB8</name>
<evidence type="ECO:0000313" key="2">
    <source>
        <dbReference type="Proteomes" id="UP000077315"/>
    </source>
</evidence>
<gene>
    <name evidence="1" type="ORF">PHYBLDRAFT_168893</name>
</gene>
<sequence>MYKHSNLGPNYNEWLKTAHLLDPPFDYFSFAKLILKDKHVTNLIYRSILTEYVKKSNKYLNEGVISLKLFEGYMCSYHYNHLANQSRTKEDGPFGSAFEKYWIKREEERTVESIRKRQLEGTSNITNDIVSNMERVIKKSCATSPHFSVSPSTSAISSTYIADEKSETSTISSEDIASCDISPTGYAYKKYDGLNVLDLDNPDILEYMSGTLLEESGASIKSLTDPPKIELSEPCKDILNLISKSSASAACIKSQIRSFIGTNNSLDESEYADYYFAESTLHHFLQMMTSPRNPILFPMKERTTAPITTIYLLHAMFLSCNDLVSFHWIERTADITGAANWDGICFSIKDKRLTPVLIEFSGGIHFNSTTEKEQRDESKMIRNMVKLLEYAKYVKKHKSPVPQFYCRFFNNQIFFEAIFLVDEETRLVKRTFCKIPCPVTPRELKIFAENIPAMLKWKQAIINYVIESQK</sequence>
<proteinExistence type="predicted"/>
<dbReference type="Proteomes" id="UP000077315">
    <property type="component" value="Unassembled WGS sequence"/>
</dbReference>
<keyword evidence="2" id="KW-1185">Reference proteome</keyword>
<accession>A0A162NEE1</accession>
<dbReference type="VEuPathDB" id="FungiDB:PHYBLDRAFT_168893"/>
<protein>
    <submittedName>
        <fullName evidence="1">Uncharacterized protein</fullName>
    </submittedName>
</protein>
<evidence type="ECO:0000313" key="1">
    <source>
        <dbReference type="EMBL" id="OAD73548.1"/>
    </source>
</evidence>
<dbReference type="OrthoDB" id="2286618at2759"/>
<dbReference type="EMBL" id="KV440981">
    <property type="protein sequence ID" value="OAD73548.1"/>
    <property type="molecule type" value="Genomic_DNA"/>
</dbReference>
<organism evidence="1 2">
    <name type="scientific">Phycomyces blakesleeanus (strain ATCC 8743b / DSM 1359 / FGSC 10004 / NBRC 33097 / NRRL 1555)</name>
    <dbReference type="NCBI Taxonomy" id="763407"/>
    <lineage>
        <taxon>Eukaryota</taxon>
        <taxon>Fungi</taxon>
        <taxon>Fungi incertae sedis</taxon>
        <taxon>Mucoromycota</taxon>
        <taxon>Mucoromycotina</taxon>
        <taxon>Mucoromycetes</taxon>
        <taxon>Mucorales</taxon>
        <taxon>Phycomycetaceae</taxon>
        <taxon>Phycomyces</taxon>
    </lineage>
</organism>
<dbReference type="RefSeq" id="XP_018291588.1">
    <property type="nucleotide sequence ID" value="XM_018435962.1"/>
</dbReference>
<dbReference type="InParanoid" id="A0A162NEE1"/>
<dbReference type="AlphaFoldDB" id="A0A162NEE1"/>